<evidence type="ECO:0000256" key="5">
    <source>
        <dbReference type="ARBA" id="ARBA00022898"/>
    </source>
</evidence>
<dbReference type="SUPFAM" id="SSF53383">
    <property type="entry name" value="PLP-dependent transferases"/>
    <property type="match status" value="1"/>
</dbReference>
<proteinExistence type="inferred from homology"/>
<evidence type="ECO:0000256" key="1">
    <source>
        <dbReference type="ARBA" id="ARBA00001933"/>
    </source>
</evidence>
<comment type="caution">
    <text evidence="8">The sequence shown here is derived from an EMBL/GenBank/DDBJ whole genome shotgun (WGS) entry which is preliminary data.</text>
</comment>
<dbReference type="InterPro" id="IPR015424">
    <property type="entry name" value="PyrdxlP-dep_Trfase"/>
</dbReference>
<feature type="domain" description="Aminotransferase class I/classII large" evidence="7">
    <location>
        <begin position="40"/>
        <end position="385"/>
    </location>
</feature>
<dbReference type="InterPro" id="IPR004838">
    <property type="entry name" value="NHTrfase_class1_PyrdxlP-BS"/>
</dbReference>
<dbReference type="RefSeq" id="WP_258332831.1">
    <property type="nucleotide sequence ID" value="NZ_JAPTGG010000018.1"/>
</dbReference>
<dbReference type="GO" id="GO:0006520">
    <property type="term" value="P:amino acid metabolic process"/>
    <property type="evidence" value="ECO:0007669"/>
    <property type="project" value="InterPro"/>
</dbReference>
<dbReference type="Pfam" id="PF00155">
    <property type="entry name" value="Aminotran_1_2"/>
    <property type="match status" value="1"/>
</dbReference>
<organism evidence="8 9">
    <name type="scientific">Dasania phycosphaerae</name>
    <dbReference type="NCBI Taxonomy" id="2950436"/>
    <lineage>
        <taxon>Bacteria</taxon>
        <taxon>Pseudomonadati</taxon>
        <taxon>Pseudomonadota</taxon>
        <taxon>Gammaproteobacteria</taxon>
        <taxon>Cellvibrionales</taxon>
        <taxon>Spongiibacteraceae</taxon>
        <taxon>Dasania</taxon>
    </lineage>
</organism>
<dbReference type="AlphaFoldDB" id="A0A9J6RRT6"/>
<dbReference type="InterPro" id="IPR004839">
    <property type="entry name" value="Aminotransferase_I/II_large"/>
</dbReference>
<dbReference type="PANTHER" id="PTHR46383">
    <property type="entry name" value="ASPARTATE AMINOTRANSFERASE"/>
    <property type="match status" value="1"/>
</dbReference>
<comment type="cofactor">
    <cofactor evidence="1 6">
        <name>pyridoxal 5'-phosphate</name>
        <dbReference type="ChEBI" id="CHEBI:597326"/>
    </cofactor>
</comment>
<keyword evidence="3 6" id="KW-0032">Aminotransferase</keyword>
<dbReference type="GO" id="GO:0030170">
    <property type="term" value="F:pyridoxal phosphate binding"/>
    <property type="evidence" value="ECO:0007669"/>
    <property type="project" value="InterPro"/>
</dbReference>
<dbReference type="InterPro" id="IPR015422">
    <property type="entry name" value="PyrdxlP-dep_Trfase_small"/>
</dbReference>
<comment type="similarity">
    <text evidence="2 6">Belongs to the class-I pyridoxal-phosphate-dependent aminotransferase family.</text>
</comment>
<dbReference type="InterPro" id="IPR015421">
    <property type="entry name" value="PyrdxlP-dep_Trfase_major"/>
</dbReference>
<dbReference type="EMBL" id="JAPTGG010000018">
    <property type="protein sequence ID" value="MCZ0866880.1"/>
    <property type="molecule type" value="Genomic_DNA"/>
</dbReference>
<evidence type="ECO:0000256" key="6">
    <source>
        <dbReference type="RuleBase" id="RU000481"/>
    </source>
</evidence>
<dbReference type="Proteomes" id="UP001069090">
    <property type="component" value="Unassembled WGS sequence"/>
</dbReference>
<protein>
    <recommendedName>
        <fullName evidence="6">Aminotransferase</fullName>
        <ecNumber evidence="6">2.6.1.-</ecNumber>
    </recommendedName>
</protein>
<accession>A0A9J6RRT6</accession>
<name>A0A9J6RRT6_9GAMM</name>
<evidence type="ECO:0000259" key="7">
    <source>
        <dbReference type="Pfam" id="PF00155"/>
    </source>
</evidence>
<dbReference type="Gene3D" id="3.40.640.10">
    <property type="entry name" value="Type I PLP-dependent aspartate aminotransferase-like (Major domain)"/>
    <property type="match status" value="1"/>
</dbReference>
<evidence type="ECO:0000313" key="8">
    <source>
        <dbReference type="EMBL" id="MCZ0866880.1"/>
    </source>
</evidence>
<dbReference type="PANTHER" id="PTHR46383:SF1">
    <property type="entry name" value="ASPARTATE AMINOTRANSFERASE"/>
    <property type="match status" value="1"/>
</dbReference>
<dbReference type="InterPro" id="IPR050596">
    <property type="entry name" value="AspAT/PAT-like"/>
</dbReference>
<keyword evidence="5" id="KW-0663">Pyridoxal phosphate</keyword>
<sequence>MTTGLTFSKSIQRLSQRSSNVWDIHDKACARLDAGEEIHLLSVGDPDLATLDSTINHTIESLRKGRTHYSPGAGEAELLKTIAEIEAKASQKPCSPDEVLIYPGATHAIYSVMACLLDDGDEIVVPEPMYIGYHGIFDAIGAKVVNVPLEVHDNFNLDADAVKAAISENTKVLFLNTPGNPAGNMIAPEVLADLAQYCLERNIWLVCDEVYSMITYDKRHTSIRRAAAKLDNIIIIDGLSKSHAMTGWRLGWSVAPAAVTEKLLQFSSSIIFGCCQFIQDAATFALKNDEEYMNSMREEYKTRRDYAYKRLKTMPGLKCQAPQGGMFLMVDVTDIAADGFAFASDLLDKQGVSVLPGEGFGPSTKGFVRISLTLGVSELEKALDKVEQYTLSLNA</sequence>
<keyword evidence="4 6" id="KW-0808">Transferase</keyword>
<evidence type="ECO:0000256" key="3">
    <source>
        <dbReference type="ARBA" id="ARBA00022576"/>
    </source>
</evidence>
<keyword evidence="9" id="KW-1185">Reference proteome</keyword>
<evidence type="ECO:0000256" key="2">
    <source>
        <dbReference type="ARBA" id="ARBA00007441"/>
    </source>
</evidence>
<dbReference type="GO" id="GO:0008483">
    <property type="term" value="F:transaminase activity"/>
    <property type="evidence" value="ECO:0007669"/>
    <property type="project" value="UniProtKB-KW"/>
</dbReference>
<evidence type="ECO:0000313" key="9">
    <source>
        <dbReference type="Proteomes" id="UP001069090"/>
    </source>
</evidence>
<gene>
    <name evidence="8" type="ORF">O0V09_16855</name>
</gene>
<dbReference type="Gene3D" id="3.90.1150.10">
    <property type="entry name" value="Aspartate Aminotransferase, domain 1"/>
    <property type="match status" value="1"/>
</dbReference>
<dbReference type="EC" id="2.6.1.-" evidence="6"/>
<dbReference type="PROSITE" id="PS00105">
    <property type="entry name" value="AA_TRANSFER_CLASS_1"/>
    <property type="match status" value="1"/>
</dbReference>
<dbReference type="CDD" id="cd00609">
    <property type="entry name" value="AAT_like"/>
    <property type="match status" value="1"/>
</dbReference>
<evidence type="ECO:0000256" key="4">
    <source>
        <dbReference type="ARBA" id="ARBA00022679"/>
    </source>
</evidence>
<reference evidence="8 9" key="1">
    <citation type="submission" date="2022-12" db="EMBL/GenBank/DDBJ databases">
        <title>Dasania phycosphaerae sp. nov., isolated from particulate material of the south coast of Korea.</title>
        <authorList>
            <person name="Jiang Y."/>
        </authorList>
    </citation>
    <scope>NUCLEOTIDE SEQUENCE [LARGE SCALE GENOMIC DNA]</scope>
    <source>
        <strain evidence="8 9">GY-19</strain>
    </source>
</reference>